<name>A0A7E4URY2_PANRE</name>
<evidence type="ECO:0000256" key="5">
    <source>
        <dbReference type="SAM" id="SignalP"/>
    </source>
</evidence>
<keyword evidence="4 5" id="KW-0732">Signal</keyword>
<evidence type="ECO:0000313" key="6">
    <source>
        <dbReference type="Proteomes" id="UP000492821"/>
    </source>
</evidence>
<protein>
    <submittedName>
        <fullName evidence="7">Transthyretin-like family protein</fullName>
    </submittedName>
</protein>
<feature type="chain" id="PRO_5028929629" evidence="5">
    <location>
        <begin position="19"/>
        <end position="142"/>
    </location>
</feature>
<dbReference type="PANTHER" id="PTHR21700">
    <property type="entry name" value="TRANSTHYRETIN-LIKE FAMILY PROTEIN-RELATED"/>
    <property type="match status" value="1"/>
</dbReference>
<dbReference type="AlphaFoldDB" id="A0A7E4URY2"/>
<keyword evidence="3" id="KW-0964">Secreted</keyword>
<evidence type="ECO:0000313" key="7">
    <source>
        <dbReference type="WBParaSite" id="Pan_g12077.t1"/>
    </source>
</evidence>
<dbReference type="GO" id="GO:0005576">
    <property type="term" value="C:extracellular region"/>
    <property type="evidence" value="ECO:0007669"/>
    <property type="project" value="UniProtKB-SubCell"/>
</dbReference>
<evidence type="ECO:0000256" key="3">
    <source>
        <dbReference type="ARBA" id="ARBA00022525"/>
    </source>
</evidence>
<dbReference type="WBParaSite" id="Pan_g12077.t1">
    <property type="protein sequence ID" value="Pan_g12077.t1"/>
    <property type="gene ID" value="Pan_g12077"/>
</dbReference>
<reference evidence="7" key="2">
    <citation type="submission" date="2020-10" db="UniProtKB">
        <authorList>
            <consortium name="WormBaseParasite"/>
        </authorList>
    </citation>
    <scope>IDENTIFICATION</scope>
</reference>
<dbReference type="Pfam" id="PF01060">
    <property type="entry name" value="TTR-52"/>
    <property type="match status" value="1"/>
</dbReference>
<dbReference type="Proteomes" id="UP000492821">
    <property type="component" value="Unassembled WGS sequence"/>
</dbReference>
<evidence type="ECO:0000256" key="1">
    <source>
        <dbReference type="ARBA" id="ARBA00004613"/>
    </source>
</evidence>
<accession>A0A7E4URY2</accession>
<comment type="similarity">
    <text evidence="2">Belongs to the nematode transthyretin-like family.</text>
</comment>
<organism evidence="6 7">
    <name type="scientific">Panagrellus redivivus</name>
    <name type="common">Microworm</name>
    <dbReference type="NCBI Taxonomy" id="6233"/>
    <lineage>
        <taxon>Eukaryota</taxon>
        <taxon>Metazoa</taxon>
        <taxon>Ecdysozoa</taxon>
        <taxon>Nematoda</taxon>
        <taxon>Chromadorea</taxon>
        <taxon>Rhabditida</taxon>
        <taxon>Tylenchina</taxon>
        <taxon>Panagrolaimomorpha</taxon>
        <taxon>Panagrolaimoidea</taxon>
        <taxon>Panagrolaimidae</taxon>
        <taxon>Panagrellus</taxon>
    </lineage>
</organism>
<dbReference type="InterPro" id="IPR038479">
    <property type="entry name" value="Transthyretin-like_sf"/>
</dbReference>
<reference evidence="6" key="1">
    <citation type="journal article" date="2013" name="Genetics">
        <title>The draft genome and transcriptome of Panagrellus redivivus are shaped by the harsh demands of a free-living lifestyle.</title>
        <authorList>
            <person name="Srinivasan J."/>
            <person name="Dillman A.R."/>
            <person name="Macchietto M.G."/>
            <person name="Heikkinen L."/>
            <person name="Lakso M."/>
            <person name="Fracchia K.M."/>
            <person name="Antoshechkin I."/>
            <person name="Mortazavi A."/>
            <person name="Wong G."/>
            <person name="Sternberg P.W."/>
        </authorList>
    </citation>
    <scope>NUCLEOTIDE SEQUENCE [LARGE SCALE GENOMIC DNA]</scope>
    <source>
        <strain evidence="6">MT8872</strain>
    </source>
</reference>
<keyword evidence="6" id="KW-1185">Reference proteome</keyword>
<comment type="subcellular location">
    <subcellularLocation>
        <location evidence="1">Secreted</location>
    </subcellularLocation>
</comment>
<sequence length="142" mass="15844">MYSYSTLLILCLLPLATAMRKQSVGVRGQFLCDGRPLANTMVKLWDEDHGPDPDDLLATGNTDANGRFQLSGSETELTTIDPRLKVYHNCDLGINPCRRKVTFEIPKKFIASGPNVVQWYDLGSINLNTKFPGEERDCIPNV</sequence>
<dbReference type="Gene3D" id="2.60.40.3330">
    <property type="match status" value="1"/>
</dbReference>
<evidence type="ECO:0000256" key="4">
    <source>
        <dbReference type="ARBA" id="ARBA00022729"/>
    </source>
</evidence>
<dbReference type="InterPro" id="IPR001534">
    <property type="entry name" value="Transthyretin-like"/>
</dbReference>
<evidence type="ECO:0000256" key="2">
    <source>
        <dbReference type="ARBA" id="ARBA00010112"/>
    </source>
</evidence>
<dbReference type="GO" id="GO:0009986">
    <property type="term" value="C:cell surface"/>
    <property type="evidence" value="ECO:0007669"/>
    <property type="project" value="InterPro"/>
</dbReference>
<feature type="signal peptide" evidence="5">
    <location>
        <begin position="1"/>
        <end position="18"/>
    </location>
</feature>
<proteinExistence type="inferred from homology"/>